<dbReference type="SUPFAM" id="SSF53613">
    <property type="entry name" value="Ribokinase-like"/>
    <property type="match status" value="1"/>
</dbReference>
<dbReference type="Gene3D" id="3.40.1190.20">
    <property type="match status" value="1"/>
</dbReference>
<keyword evidence="1" id="KW-0808">Transferase</keyword>
<dbReference type="Pfam" id="PF00294">
    <property type="entry name" value="PfkB"/>
    <property type="match status" value="1"/>
</dbReference>
<dbReference type="GO" id="GO:0005829">
    <property type="term" value="C:cytosol"/>
    <property type="evidence" value="ECO:0007669"/>
    <property type="project" value="TreeGrafter"/>
</dbReference>
<accession>A0A0H5NHQ4</accession>
<gene>
    <name evidence="4" type="ORF">ERS450000_00868</name>
</gene>
<dbReference type="InterPro" id="IPR011611">
    <property type="entry name" value="PfkB_dom"/>
</dbReference>
<name>A0A0H5NHQ4_NOCFR</name>
<protein>
    <submittedName>
        <fullName evidence="4">Ribokinase</fullName>
    </submittedName>
</protein>
<dbReference type="AlphaFoldDB" id="A0A0H5NHQ4"/>
<evidence type="ECO:0000259" key="3">
    <source>
        <dbReference type="Pfam" id="PF00294"/>
    </source>
</evidence>
<feature type="domain" description="Carbohydrate kinase PfkB" evidence="3">
    <location>
        <begin position="4"/>
        <end position="284"/>
    </location>
</feature>
<evidence type="ECO:0000313" key="4">
    <source>
        <dbReference type="EMBL" id="CRY74707.1"/>
    </source>
</evidence>
<keyword evidence="2 4" id="KW-0418">Kinase</keyword>
<dbReference type="PANTHER" id="PTHR10584">
    <property type="entry name" value="SUGAR KINASE"/>
    <property type="match status" value="1"/>
</dbReference>
<dbReference type="RefSeq" id="WP_060590661.1">
    <property type="nucleotide sequence ID" value="NZ_CP031418.1"/>
</dbReference>
<dbReference type="GO" id="GO:0016301">
    <property type="term" value="F:kinase activity"/>
    <property type="evidence" value="ECO:0007669"/>
    <property type="project" value="UniProtKB-KW"/>
</dbReference>
<dbReference type="PANTHER" id="PTHR10584:SF157">
    <property type="entry name" value="SULFOFRUCTOSE KINASE"/>
    <property type="match status" value="1"/>
</dbReference>
<sequence>MTAALFVGLSTVDIAYAVDRYPEEDTKTQAREQFLGAGGPAANAAVACAVVSGEPTVLVTALGRHPLTEVARHDLAAHRVTVVDVTPERAEQPPVSSIVVALEGQSRTIVGLDAARTRAPFTTELVEHVDRASIVLVDGHHPELAIGMARRAKELGVPVVLDGGRWKPIHEDLLPLVDVAICSEAFRPPGFEGDATALVDYLRARGPTCAALTRGPKAIVYTAGGRRGSVQVTPVGGDADTLGAGDILHGAFCAYFRRTGDFVAALTRAAAVSTLSCRTFGTRNWARELSELNG</sequence>
<dbReference type="EMBL" id="LN868938">
    <property type="protein sequence ID" value="CRY74707.1"/>
    <property type="molecule type" value="Genomic_DNA"/>
</dbReference>
<evidence type="ECO:0000313" key="5">
    <source>
        <dbReference type="Proteomes" id="UP000057820"/>
    </source>
</evidence>
<organism evidence="4 5">
    <name type="scientific">Nocardia farcinica</name>
    <dbReference type="NCBI Taxonomy" id="37329"/>
    <lineage>
        <taxon>Bacteria</taxon>
        <taxon>Bacillati</taxon>
        <taxon>Actinomycetota</taxon>
        <taxon>Actinomycetes</taxon>
        <taxon>Mycobacteriales</taxon>
        <taxon>Nocardiaceae</taxon>
        <taxon>Nocardia</taxon>
    </lineage>
</organism>
<evidence type="ECO:0000256" key="2">
    <source>
        <dbReference type="ARBA" id="ARBA00022777"/>
    </source>
</evidence>
<dbReference type="KEGG" id="nfr:ERS450000_00868"/>
<proteinExistence type="predicted"/>
<dbReference type="Proteomes" id="UP000057820">
    <property type="component" value="Chromosome 1"/>
</dbReference>
<evidence type="ECO:0000256" key="1">
    <source>
        <dbReference type="ARBA" id="ARBA00022679"/>
    </source>
</evidence>
<dbReference type="InterPro" id="IPR029056">
    <property type="entry name" value="Ribokinase-like"/>
</dbReference>
<reference evidence="5" key="1">
    <citation type="submission" date="2015-03" db="EMBL/GenBank/DDBJ databases">
        <authorList>
            <consortium name="Pathogen Informatics"/>
        </authorList>
    </citation>
    <scope>NUCLEOTIDE SEQUENCE [LARGE SCALE GENOMIC DNA]</scope>
    <source>
        <strain evidence="5">NCTC11134</strain>
    </source>
</reference>